<proteinExistence type="predicted"/>
<gene>
    <name evidence="2" type="ORF">OHV25_12675</name>
</gene>
<name>A0AAU2GZW7_9ACTN</name>
<sequence length="278" mass="29054">MTVLVTGSSGKVGSHLVRLLHARGVTLRAGSRSPEKLTLPEGVESVKLALDEPADFPAALAGVTSVFLYCEAAAVGEFVERAEEAGVEHVVVMSADAVLRPDAAVNPIAAPHLAVEQALAASSITSTALNCGALASNAMPWAWQLKARGTVGLPYPNSYADPVNERDVAEAALAVLTDPSLRGRSYHLTGPEALTFTQHIAAIEAAAGRSIPVIEVPPAVWRANKPDFMPGDIADALLDLWAASSSPVPLTGDVEQLTGHPARPFSEWAQEYAGPFRG</sequence>
<dbReference type="AlphaFoldDB" id="A0AAU2GZW7"/>
<accession>A0AAU2GZW7</accession>
<dbReference type="Pfam" id="PF13460">
    <property type="entry name" value="NAD_binding_10"/>
    <property type="match status" value="1"/>
</dbReference>
<dbReference type="EMBL" id="CP108253">
    <property type="protein sequence ID" value="WTU40376.1"/>
    <property type="molecule type" value="Genomic_DNA"/>
</dbReference>
<protein>
    <submittedName>
        <fullName evidence="2">NAD(P)H-binding protein</fullName>
    </submittedName>
</protein>
<dbReference type="InterPro" id="IPR051604">
    <property type="entry name" value="Ergot_Alk_Oxidoreductase"/>
</dbReference>
<evidence type="ECO:0000259" key="1">
    <source>
        <dbReference type="Pfam" id="PF13460"/>
    </source>
</evidence>
<dbReference type="InterPro" id="IPR016040">
    <property type="entry name" value="NAD(P)-bd_dom"/>
</dbReference>
<organism evidence="2">
    <name type="scientific">Streptomyces sp. NBC_00060</name>
    <dbReference type="NCBI Taxonomy" id="2975636"/>
    <lineage>
        <taxon>Bacteria</taxon>
        <taxon>Bacillati</taxon>
        <taxon>Actinomycetota</taxon>
        <taxon>Actinomycetes</taxon>
        <taxon>Kitasatosporales</taxon>
        <taxon>Streptomycetaceae</taxon>
        <taxon>Streptomyces</taxon>
    </lineage>
</organism>
<reference evidence="2" key="1">
    <citation type="submission" date="2022-10" db="EMBL/GenBank/DDBJ databases">
        <title>The complete genomes of actinobacterial strains from the NBC collection.</title>
        <authorList>
            <person name="Joergensen T.S."/>
            <person name="Alvarez Arevalo M."/>
            <person name="Sterndorff E.B."/>
            <person name="Faurdal D."/>
            <person name="Vuksanovic O."/>
            <person name="Mourched A.-S."/>
            <person name="Charusanti P."/>
            <person name="Shaw S."/>
            <person name="Blin K."/>
            <person name="Weber T."/>
        </authorList>
    </citation>
    <scope>NUCLEOTIDE SEQUENCE</scope>
    <source>
        <strain evidence="2">NBC_00060</strain>
    </source>
</reference>
<feature type="domain" description="NAD(P)-binding" evidence="1">
    <location>
        <begin position="7"/>
        <end position="179"/>
    </location>
</feature>
<dbReference type="PANTHER" id="PTHR43162">
    <property type="match status" value="1"/>
</dbReference>
<evidence type="ECO:0000313" key="2">
    <source>
        <dbReference type="EMBL" id="WTU40376.1"/>
    </source>
</evidence>
<dbReference type="SUPFAM" id="SSF51735">
    <property type="entry name" value="NAD(P)-binding Rossmann-fold domains"/>
    <property type="match status" value="1"/>
</dbReference>
<dbReference type="Gene3D" id="3.40.50.720">
    <property type="entry name" value="NAD(P)-binding Rossmann-like Domain"/>
    <property type="match status" value="1"/>
</dbReference>
<dbReference type="PANTHER" id="PTHR43162:SF1">
    <property type="entry name" value="PRESTALK A DIFFERENTIATION PROTEIN A"/>
    <property type="match status" value="1"/>
</dbReference>
<dbReference type="InterPro" id="IPR036291">
    <property type="entry name" value="NAD(P)-bd_dom_sf"/>
</dbReference>